<organism evidence="2 3">
    <name type="scientific">Anaeromyxobacter diazotrophicus</name>
    <dbReference type="NCBI Taxonomy" id="2590199"/>
    <lineage>
        <taxon>Bacteria</taxon>
        <taxon>Pseudomonadati</taxon>
        <taxon>Myxococcota</taxon>
        <taxon>Myxococcia</taxon>
        <taxon>Myxococcales</taxon>
        <taxon>Cystobacterineae</taxon>
        <taxon>Anaeromyxobacteraceae</taxon>
        <taxon>Anaeromyxobacter</taxon>
    </lineage>
</organism>
<evidence type="ECO:0000313" key="3">
    <source>
        <dbReference type="Proteomes" id="UP000503640"/>
    </source>
</evidence>
<dbReference type="CDD" id="cd08168">
    <property type="entry name" value="Cytochrom_C3"/>
    <property type="match status" value="1"/>
</dbReference>
<sequence>MSSLFRPRSNTAFRLVLLLLVGGALGTLGGLMVWARVPAGTGQAEEIVQPVQFDHRHHVVDDGIDCRYCHTSVERAPSAGLPSTALCMNCHSQVWNKSPRLEPVRVSYFTGQPIAWERVHRLPDFVYFNHAIHVNKGVGCETCHGRVDQMPAIQQVAPLTMGWCLACHRNPAPNLRPLDQITTMGWRPEGDPAALAQELMKRLDVHSRTSCTTCHR</sequence>
<evidence type="ECO:0000313" key="2">
    <source>
        <dbReference type="EMBL" id="GEJ59055.1"/>
    </source>
</evidence>
<dbReference type="InterPro" id="IPR036280">
    <property type="entry name" value="Multihaem_cyt_sf"/>
</dbReference>
<evidence type="ECO:0000259" key="1">
    <source>
        <dbReference type="Pfam" id="PF14522"/>
    </source>
</evidence>
<reference evidence="3" key="1">
    <citation type="journal article" date="2020" name="Appl. Environ. Microbiol.">
        <title>Diazotrophic Anaeromyxobacter Isolates from Soils.</title>
        <authorList>
            <person name="Masuda Y."/>
            <person name="Yamanaka H."/>
            <person name="Xu Z.X."/>
            <person name="Shiratori Y."/>
            <person name="Aono T."/>
            <person name="Amachi S."/>
            <person name="Senoo K."/>
            <person name="Itoh H."/>
        </authorList>
    </citation>
    <scope>NUCLEOTIDE SEQUENCE [LARGE SCALE GENOMIC DNA]</scope>
    <source>
        <strain evidence="3">R267</strain>
    </source>
</reference>
<dbReference type="Pfam" id="PF14522">
    <property type="entry name" value="Cytochrome_C7"/>
    <property type="match status" value="1"/>
</dbReference>
<dbReference type="RefSeq" id="WP_176068190.1">
    <property type="nucleotide sequence ID" value="NZ_BJTG01000010.1"/>
</dbReference>
<dbReference type="AlphaFoldDB" id="A0A7I9VRL1"/>
<feature type="domain" description="Cytochrome c7-like" evidence="1">
    <location>
        <begin position="126"/>
        <end position="216"/>
    </location>
</feature>
<keyword evidence="3" id="KW-1185">Reference proteome</keyword>
<proteinExistence type="predicted"/>
<comment type="caution">
    <text evidence="2">The sequence shown here is derived from an EMBL/GenBank/DDBJ whole genome shotgun (WGS) entry which is preliminary data.</text>
</comment>
<gene>
    <name evidence="2" type="ORF">AMYX_37960</name>
</gene>
<dbReference type="Gene3D" id="3.90.10.10">
    <property type="entry name" value="Cytochrome C3"/>
    <property type="match status" value="2"/>
</dbReference>
<name>A0A7I9VRL1_9BACT</name>
<dbReference type="InterPro" id="IPR029467">
    <property type="entry name" value="Cyt_c7-like"/>
</dbReference>
<accession>A0A7I9VRL1</accession>
<dbReference type="PANTHER" id="PTHR39425:SF1">
    <property type="entry name" value="CYTOCHROME C7-LIKE DOMAIN-CONTAINING PROTEIN"/>
    <property type="match status" value="1"/>
</dbReference>
<protein>
    <submittedName>
        <fullName evidence="2">Cytochrome c</fullName>
    </submittedName>
</protein>
<dbReference type="SUPFAM" id="SSF48695">
    <property type="entry name" value="Multiheme cytochromes"/>
    <property type="match status" value="1"/>
</dbReference>
<dbReference type="PANTHER" id="PTHR39425">
    <property type="entry name" value="LIPOPROTEIN CYTOCHROME C"/>
    <property type="match status" value="1"/>
</dbReference>
<dbReference type="Proteomes" id="UP000503640">
    <property type="component" value="Unassembled WGS sequence"/>
</dbReference>
<dbReference type="EMBL" id="BJTG01000010">
    <property type="protein sequence ID" value="GEJ59055.1"/>
    <property type="molecule type" value="Genomic_DNA"/>
</dbReference>